<gene>
    <name evidence="1" type="ORF">I4F81_003204</name>
</gene>
<evidence type="ECO:0000313" key="2">
    <source>
        <dbReference type="Proteomes" id="UP000798662"/>
    </source>
</evidence>
<reference evidence="1" key="1">
    <citation type="submission" date="2019-11" db="EMBL/GenBank/DDBJ databases">
        <title>Nori genome reveals adaptations in red seaweeds to the harsh intertidal environment.</title>
        <authorList>
            <person name="Wang D."/>
            <person name="Mao Y."/>
        </authorList>
    </citation>
    <scope>NUCLEOTIDE SEQUENCE</scope>
    <source>
        <tissue evidence="1">Gametophyte</tissue>
    </source>
</reference>
<protein>
    <submittedName>
        <fullName evidence="1">Uncharacterized protein</fullName>
    </submittedName>
</protein>
<evidence type="ECO:0000313" key="1">
    <source>
        <dbReference type="EMBL" id="KAK1860616.1"/>
    </source>
</evidence>
<dbReference type="EMBL" id="CM020618">
    <property type="protein sequence ID" value="KAK1860616.1"/>
    <property type="molecule type" value="Genomic_DNA"/>
</dbReference>
<organism evidence="1 2">
    <name type="scientific">Pyropia yezoensis</name>
    <name type="common">Susabi-nori</name>
    <name type="synonym">Porphyra yezoensis</name>
    <dbReference type="NCBI Taxonomy" id="2788"/>
    <lineage>
        <taxon>Eukaryota</taxon>
        <taxon>Rhodophyta</taxon>
        <taxon>Bangiophyceae</taxon>
        <taxon>Bangiales</taxon>
        <taxon>Bangiaceae</taxon>
        <taxon>Pyropia</taxon>
    </lineage>
</organism>
<proteinExistence type="predicted"/>
<accession>A0ACC3BT33</accession>
<comment type="caution">
    <text evidence="1">The sequence shown here is derived from an EMBL/GenBank/DDBJ whole genome shotgun (WGS) entry which is preliminary data.</text>
</comment>
<name>A0ACC3BT33_PYRYE</name>
<sequence>MAMVQRPPSPPPFRPSPPPPSPLPPSPPAPARQVVAVLLCPPPPAPPPASGLLEYGKGRRRGHARHGAVLHHLPRQLVEAGSGGGGGGGGPTPPRRQPHQRHRPADSADVAVEQRPPRAVVHLPRKGVPVAAAAANGHQYHRQGEGGQAQRRCLNRLHIGGRGCEEDGEEGVRDAAAAAAADALTARRRRAAGRHHPRGGEDVGQDRWPRGEDGGDRRAVGGAHPRGAVDERRHGAAARQRKAVGHGVARRGGGAKAVRRHPRRAPVRRGGGGHPVENPLVRIRRRPVAGGGRVPPPRRQAVEPAERPRRAIGGRQVNGNDEGEVQPAVAPRGEPVEKGRRRRDRHRHDGQHPAAGGQPQGGAVGHRPQRRPRCLHHPEPRGGRQGRGRAGPGARRGCPRVDGQPEEGVGGGGGGGGALPPPVAPAGGGGGGRPAVSARTGTCSGAAGAPRSSSVYAATTWAGAATGVHTGGLPPPPPPPPPSAARSTTTTGLSGGGGGGERP</sequence>
<dbReference type="Proteomes" id="UP000798662">
    <property type="component" value="Chromosome 1"/>
</dbReference>
<keyword evidence="2" id="KW-1185">Reference proteome</keyword>